<feature type="domain" description="UspA" evidence="2">
    <location>
        <begin position="1"/>
        <end position="147"/>
    </location>
</feature>
<gene>
    <name evidence="3" type="ORF">G4L40_08760</name>
</gene>
<dbReference type="PANTHER" id="PTHR46268">
    <property type="entry name" value="STRESS RESPONSE PROTEIN NHAX"/>
    <property type="match status" value="1"/>
</dbReference>
<dbReference type="PANTHER" id="PTHR46268:SF6">
    <property type="entry name" value="UNIVERSAL STRESS PROTEIN UP12"/>
    <property type="match status" value="1"/>
</dbReference>
<dbReference type="InterPro" id="IPR006015">
    <property type="entry name" value="Universal_stress_UspA"/>
</dbReference>
<dbReference type="EMBL" id="JAAJBV010000005">
    <property type="protein sequence ID" value="NHM04793.1"/>
    <property type="molecule type" value="Genomic_DNA"/>
</dbReference>
<evidence type="ECO:0000313" key="3">
    <source>
        <dbReference type="EMBL" id="NHM04793.1"/>
    </source>
</evidence>
<organism evidence="3 4">
    <name type="scientific">Flavobacterium celericrescens</name>
    <dbReference type="NCBI Taxonomy" id="2709780"/>
    <lineage>
        <taxon>Bacteria</taxon>
        <taxon>Pseudomonadati</taxon>
        <taxon>Bacteroidota</taxon>
        <taxon>Flavobacteriia</taxon>
        <taxon>Flavobacteriales</taxon>
        <taxon>Flavobacteriaceae</taxon>
        <taxon>Flavobacterium</taxon>
    </lineage>
</organism>
<dbReference type="Pfam" id="PF00582">
    <property type="entry name" value="Usp"/>
    <property type="match status" value="1"/>
</dbReference>
<dbReference type="RefSeq" id="WP_166236829.1">
    <property type="nucleotide sequence ID" value="NZ_JAAJBV010000005.1"/>
</dbReference>
<dbReference type="SUPFAM" id="SSF52402">
    <property type="entry name" value="Adenine nucleotide alpha hydrolases-like"/>
    <property type="match status" value="2"/>
</dbReference>
<evidence type="ECO:0000256" key="1">
    <source>
        <dbReference type="ARBA" id="ARBA00008791"/>
    </source>
</evidence>
<dbReference type="InterPro" id="IPR014729">
    <property type="entry name" value="Rossmann-like_a/b/a_fold"/>
</dbReference>
<dbReference type="Gene3D" id="3.40.50.620">
    <property type="entry name" value="HUPs"/>
    <property type="match status" value="2"/>
</dbReference>
<dbReference type="PRINTS" id="PR01438">
    <property type="entry name" value="UNVRSLSTRESS"/>
</dbReference>
<comment type="similarity">
    <text evidence="1">Belongs to the universal stress protein A family.</text>
</comment>
<reference evidence="3 4" key="1">
    <citation type="submission" date="2020-02" db="EMBL/GenBank/DDBJ databases">
        <authorList>
            <person name="Chen W.-M."/>
        </authorList>
    </citation>
    <scope>NUCLEOTIDE SEQUENCE [LARGE SCALE GENOMIC DNA]</scope>
    <source>
        <strain evidence="3 4">TWA-26</strain>
    </source>
</reference>
<dbReference type="InterPro" id="IPR006016">
    <property type="entry name" value="UspA"/>
</dbReference>
<name>A0ABX0IC88_9FLAO</name>
<evidence type="ECO:0000313" key="4">
    <source>
        <dbReference type="Proteomes" id="UP000761423"/>
    </source>
</evidence>
<keyword evidence="4" id="KW-1185">Reference proteome</keyword>
<accession>A0ABX0IC88</accession>
<protein>
    <submittedName>
        <fullName evidence="3">Universal stress protein</fullName>
    </submittedName>
</protein>
<sequence length="276" mass="30984">MKKILFPTDFSEAANSVFVHALELAKIVNGEIILLHSFELPTLDNQFFPQNYEAVFESVTLSEYGMFKDEVPKLRAIAAERNLENIKLSHRLIQGDVIDCIKQAVAEDAIDFVVMGTSGATGWKELFLGSKTGDVLAAINVPVLSVPFGANYAQIETIGFTTRFREKDKDALKKVIGIAKKTKAKVKCLYVKTNTSDVKEATMTEWKNEFINEPVQFFIIPSEDIEETILDFIDNQNIDVLAMLTYKKSFFTDLFTTGFAKKMSYSTAIPVLVLHE</sequence>
<proteinExistence type="inferred from homology"/>
<dbReference type="CDD" id="cd00293">
    <property type="entry name" value="USP-like"/>
    <property type="match status" value="1"/>
</dbReference>
<comment type="caution">
    <text evidence="3">The sequence shown here is derived from an EMBL/GenBank/DDBJ whole genome shotgun (WGS) entry which is preliminary data.</text>
</comment>
<evidence type="ECO:0000259" key="2">
    <source>
        <dbReference type="Pfam" id="PF00582"/>
    </source>
</evidence>
<dbReference type="Proteomes" id="UP000761423">
    <property type="component" value="Unassembled WGS sequence"/>
</dbReference>